<keyword evidence="8" id="KW-0472">Membrane</keyword>
<comment type="subcellular location">
    <subcellularLocation>
        <location evidence="12">Peroxisome membrane</location>
    </subcellularLocation>
</comment>
<comment type="similarity">
    <text evidence="1">Belongs to the peroxin-13 family.</text>
</comment>
<dbReference type="SMART" id="SM00326">
    <property type="entry name" value="SH3"/>
    <property type="match status" value="1"/>
</dbReference>
<dbReference type="InParanoid" id="A0A2J7RGK2"/>
<gene>
    <name evidence="16" type="ORF">B7P43_G15955</name>
</gene>
<feature type="domain" description="SH3" evidence="15">
    <location>
        <begin position="294"/>
        <end position="359"/>
    </location>
</feature>
<feature type="region of interest" description="Disordered" evidence="14">
    <location>
        <begin position="416"/>
        <end position="441"/>
    </location>
</feature>
<evidence type="ECO:0000256" key="2">
    <source>
        <dbReference type="ARBA" id="ARBA00022443"/>
    </source>
</evidence>
<evidence type="ECO:0000256" key="7">
    <source>
        <dbReference type="ARBA" id="ARBA00023010"/>
    </source>
</evidence>
<evidence type="ECO:0000256" key="4">
    <source>
        <dbReference type="ARBA" id="ARBA00022692"/>
    </source>
</evidence>
<evidence type="ECO:0000256" key="12">
    <source>
        <dbReference type="ARBA" id="ARBA00046271"/>
    </source>
</evidence>
<reference evidence="16 17" key="1">
    <citation type="submission" date="2017-12" db="EMBL/GenBank/DDBJ databases">
        <title>Hemimetabolous genomes reveal molecular basis of termite eusociality.</title>
        <authorList>
            <person name="Harrison M.C."/>
            <person name="Jongepier E."/>
            <person name="Robertson H.M."/>
            <person name="Arning N."/>
            <person name="Bitard-Feildel T."/>
            <person name="Chao H."/>
            <person name="Childers C.P."/>
            <person name="Dinh H."/>
            <person name="Doddapaneni H."/>
            <person name="Dugan S."/>
            <person name="Gowin J."/>
            <person name="Greiner C."/>
            <person name="Han Y."/>
            <person name="Hu H."/>
            <person name="Hughes D.S.T."/>
            <person name="Huylmans A.-K."/>
            <person name="Kemena C."/>
            <person name="Kremer L.P.M."/>
            <person name="Lee S.L."/>
            <person name="Lopez-Ezquerra A."/>
            <person name="Mallet L."/>
            <person name="Monroy-Kuhn J.M."/>
            <person name="Moser A."/>
            <person name="Murali S.C."/>
            <person name="Muzny D.M."/>
            <person name="Otani S."/>
            <person name="Piulachs M.-D."/>
            <person name="Poelchau M."/>
            <person name="Qu J."/>
            <person name="Schaub F."/>
            <person name="Wada-Katsumata A."/>
            <person name="Worley K.C."/>
            <person name="Xie Q."/>
            <person name="Ylla G."/>
            <person name="Poulsen M."/>
            <person name="Gibbs R.A."/>
            <person name="Schal C."/>
            <person name="Richards S."/>
            <person name="Belles X."/>
            <person name="Korb J."/>
            <person name="Bornberg-Bauer E."/>
        </authorList>
    </citation>
    <scope>NUCLEOTIDE SEQUENCE [LARGE SCALE GENOMIC DNA]</scope>
    <source>
        <tissue evidence="16">Whole body</tissue>
    </source>
</reference>
<keyword evidence="9" id="KW-0576">Peroxisome</keyword>
<dbReference type="SUPFAM" id="SSF50044">
    <property type="entry name" value="SH3-domain"/>
    <property type="match status" value="1"/>
</dbReference>
<dbReference type="InterPro" id="IPR036028">
    <property type="entry name" value="SH3-like_dom_sf"/>
</dbReference>
<dbReference type="Gene3D" id="2.30.30.40">
    <property type="entry name" value="SH3 Domains"/>
    <property type="match status" value="1"/>
</dbReference>
<evidence type="ECO:0000256" key="5">
    <source>
        <dbReference type="ARBA" id="ARBA00022927"/>
    </source>
</evidence>
<evidence type="ECO:0000256" key="1">
    <source>
        <dbReference type="ARBA" id="ARBA00006033"/>
    </source>
</evidence>
<dbReference type="PANTHER" id="PTHR19332">
    <property type="entry name" value="PEROXISOMAL MEMBRANE PROTEIN PEX13"/>
    <property type="match status" value="1"/>
</dbReference>
<evidence type="ECO:0000313" key="17">
    <source>
        <dbReference type="Proteomes" id="UP000235965"/>
    </source>
</evidence>
<protein>
    <recommendedName>
        <fullName evidence="11">Peroxisomal membrane protein PEX13</fullName>
    </recommendedName>
    <alternativeName>
        <fullName evidence="10">Peroxin-13</fullName>
    </alternativeName>
</protein>
<dbReference type="GO" id="GO:0016560">
    <property type="term" value="P:protein import into peroxisome matrix, docking"/>
    <property type="evidence" value="ECO:0007669"/>
    <property type="project" value="InterPro"/>
</dbReference>
<dbReference type="OrthoDB" id="10037838at2759"/>
<evidence type="ECO:0000256" key="11">
    <source>
        <dbReference type="ARBA" id="ARBA00034535"/>
    </source>
</evidence>
<evidence type="ECO:0000256" key="9">
    <source>
        <dbReference type="ARBA" id="ARBA00023140"/>
    </source>
</evidence>
<evidence type="ECO:0000256" key="14">
    <source>
        <dbReference type="SAM" id="MobiDB-lite"/>
    </source>
</evidence>
<evidence type="ECO:0000313" key="16">
    <source>
        <dbReference type="EMBL" id="PNF39971.1"/>
    </source>
</evidence>
<keyword evidence="3" id="KW-0813">Transport</keyword>
<dbReference type="FunCoup" id="A0A2J7RGK2">
    <property type="interactions" value="562"/>
</dbReference>
<evidence type="ECO:0000256" key="6">
    <source>
        <dbReference type="ARBA" id="ARBA00022989"/>
    </source>
</evidence>
<keyword evidence="5" id="KW-0653">Protein transport</keyword>
<keyword evidence="4" id="KW-0812">Transmembrane</keyword>
<dbReference type="Pfam" id="PF14604">
    <property type="entry name" value="SH3_9"/>
    <property type="match status" value="1"/>
</dbReference>
<dbReference type="EMBL" id="NEVH01003767">
    <property type="protein sequence ID" value="PNF39971.1"/>
    <property type="molecule type" value="Genomic_DNA"/>
</dbReference>
<evidence type="ECO:0000256" key="8">
    <source>
        <dbReference type="ARBA" id="ARBA00023136"/>
    </source>
</evidence>
<keyword evidence="7" id="KW-0811">Translocation</keyword>
<evidence type="ECO:0000259" key="15">
    <source>
        <dbReference type="PROSITE" id="PS50002"/>
    </source>
</evidence>
<accession>A0A2J7RGK2</accession>
<feature type="compositionally biased region" description="Polar residues" evidence="14">
    <location>
        <begin position="27"/>
        <end position="46"/>
    </location>
</feature>
<organism evidence="16 17">
    <name type="scientific">Cryptotermes secundus</name>
    <dbReference type="NCBI Taxonomy" id="105785"/>
    <lineage>
        <taxon>Eukaryota</taxon>
        <taxon>Metazoa</taxon>
        <taxon>Ecdysozoa</taxon>
        <taxon>Arthropoda</taxon>
        <taxon>Hexapoda</taxon>
        <taxon>Insecta</taxon>
        <taxon>Pterygota</taxon>
        <taxon>Neoptera</taxon>
        <taxon>Polyneoptera</taxon>
        <taxon>Dictyoptera</taxon>
        <taxon>Blattodea</taxon>
        <taxon>Blattoidea</taxon>
        <taxon>Termitoidae</taxon>
        <taxon>Kalotermitidae</taxon>
        <taxon>Cryptotermitinae</taxon>
        <taxon>Cryptotermes</taxon>
    </lineage>
</organism>
<dbReference type="InterPro" id="IPR035463">
    <property type="entry name" value="Pex13"/>
</dbReference>
<keyword evidence="17" id="KW-1185">Reference proteome</keyword>
<feature type="region of interest" description="Disordered" evidence="14">
    <location>
        <begin position="27"/>
        <end position="70"/>
    </location>
</feature>
<comment type="caution">
    <text evidence="16">The sequence shown here is derived from an EMBL/GenBank/DDBJ whole genome shotgun (WGS) entry which is preliminary data.</text>
</comment>
<feature type="compositionally biased region" description="Polar residues" evidence="14">
    <location>
        <begin position="431"/>
        <end position="441"/>
    </location>
</feature>
<dbReference type="Proteomes" id="UP000235965">
    <property type="component" value="Unassembled WGS sequence"/>
</dbReference>
<dbReference type="InterPro" id="IPR001452">
    <property type="entry name" value="SH3_domain"/>
</dbReference>
<dbReference type="PROSITE" id="PS50002">
    <property type="entry name" value="SH3"/>
    <property type="match status" value="1"/>
</dbReference>
<dbReference type="STRING" id="105785.A0A2J7RGK2"/>
<dbReference type="PANTHER" id="PTHR19332:SF1">
    <property type="entry name" value="PEROXISOMAL MEMBRANE PROTEIN PEX13"/>
    <property type="match status" value="1"/>
</dbReference>
<evidence type="ECO:0000256" key="3">
    <source>
        <dbReference type="ARBA" id="ARBA00022448"/>
    </source>
</evidence>
<keyword evidence="2 13" id="KW-0728">SH3 domain</keyword>
<dbReference type="GO" id="GO:1990429">
    <property type="term" value="C:peroxisomal importomer complex"/>
    <property type="evidence" value="ECO:0007669"/>
    <property type="project" value="TreeGrafter"/>
</dbReference>
<dbReference type="InterPro" id="IPR007223">
    <property type="entry name" value="Peroxin-13_N"/>
</dbReference>
<dbReference type="GO" id="GO:0005778">
    <property type="term" value="C:peroxisomal membrane"/>
    <property type="evidence" value="ECO:0007669"/>
    <property type="project" value="UniProtKB-SubCell"/>
</dbReference>
<name>A0A2J7RGK2_9NEOP</name>
<dbReference type="CDD" id="cd11864">
    <property type="entry name" value="SH3_PEX13_eumet"/>
    <property type="match status" value="1"/>
</dbReference>
<dbReference type="Pfam" id="PF04088">
    <property type="entry name" value="Peroxin-13_N"/>
    <property type="match status" value="1"/>
</dbReference>
<sequence>MTAPVKPWEVAGVNSCALPATPGLENVTDSSRLQSSAPIPTVQTVHSGPPLNVRRVRTVPAPPPRPHRPILGQNYIPNATQYSPYASYGNYGPSYGGYSGFGSYGNTYGGYASYGSYGMNRFGYNLTGNDPESRFIQLVEESSRPAFQSIESVVHAFGSVSFMLESTFNAVYSSFRAVLGVAENFGRLRTMFGQFYSTFAVLRIIQWLYKKLLYLIGLRQENPVREAVWQQAAAGTSEVPAGIDSKNNRSSWLVLVFMGIMFSGPYLVWKLISSLSTFQSVNPYNPKEWKESKDVSYPAVAMYDFMAASEKELSFNAGQTMILAPKELQPRDVRGWLLATVDGNRVGYVPYNYIRVLPATRQVAGQSTRSIPVPVENSRVDSYQAPATAAPMETLTTSCPDHVPQDVLTSSVQAAWAPPRDQPTPVVIVNPTDTCNSHKAT</sequence>
<keyword evidence="6" id="KW-1133">Transmembrane helix</keyword>
<dbReference type="AlphaFoldDB" id="A0A2J7RGK2"/>
<evidence type="ECO:0000256" key="13">
    <source>
        <dbReference type="PROSITE-ProRule" id="PRU00192"/>
    </source>
</evidence>
<proteinExistence type="inferred from homology"/>
<evidence type="ECO:0000256" key="10">
    <source>
        <dbReference type="ARBA" id="ARBA00029693"/>
    </source>
</evidence>